<keyword evidence="5 13" id="KW-0479">Metal-binding</keyword>
<comment type="subcellular location">
    <subcellularLocation>
        <location evidence="2">Endoplasmic reticulum</location>
    </subcellularLocation>
</comment>
<comment type="similarity">
    <text evidence="3 14">Belongs to the cytochrome P450 family.</text>
</comment>
<dbReference type="InterPro" id="IPR002401">
    <property type="entry name" value="Cyt_P450_E_grp-I"/>
</dbReference>
<dbReference type="InterPro" id="IPR036396">
    <property type="entry name" value="Cyt_P450_sf"/>
</dbReference>
<evidence type="ECO:0000313" key="16">
    <source>
        <dbReference type="EMBL" id="RZC57869.1"/>
    </source>
</evidence>
<keyword evidence="7 14" id="KW-0560">Oxidoreductase</keyword>
<name>A0A4Y7JDP6_PAPSO</name>
<evidence type="ECO:0000256" key="11">
    <source>
        <dbReference type="ARBA" id="ARBA00060652"/>
    </source>
</evidence>
<keyword evidence="8 13" id="KW-0408">Iron</keyword>
<comment type="cofactor">
    <cofactor evidence="1 13">
        <name>heme</name>
        <dbReference type="ChEBI" id="CHEBI:30413"/>
    </cofactor>
</comment>
<dbReference type="Pfam" id="PF00067">
    <property type="entry name" value="p450"/>
    <property type="match status" value="1"/>
</dbReference>
<dbReference type="SUPFAM" id="SSF48264">
    <property type="entry name" value="Cytochrome P450"/>
    <property type="match status" value="1"/>
</dbReference>
<evidence type="ECO:0000256" key="15">
    <source>
        <dbReference type="SAM" id="MobiDB-lite"/>
    </source>
</evidence>
<feature type="binding site" description="axial binding residue" evidence="13">
    <location>
        <position position="304"/>
    </location>
    <ligand>
        <name>heme</name>
        <dbReference type="ChEBI" id="CHEBI:30413"/>
    </ligand>
    <ligandPart>
        <name>Fe</name>
        <dbReference type="ChEBI" id="CHEBI:18248"/>
    </ligandPart>
</feature>
<protein>
    <recommendedName>
        <fullName evidence="12">N-methylcoclaurine 3'-monooxygenase</fullName>
        <ecNumber evidence="12">1.14.14.102</ecNumber>
    </recommendedName>
</protein>
<proteinExistence type="inferred from homology"/>
<dbReference type="PRINTS" id="PR00385">
    <property type="entry name" value="P450"/>
</dbReference>
<dbReference type="GO" id="GO:0020037">
    <property type="term" value="F:heme binding"/>
    <property type="evidence" value="ECO:0007669"/>
    <property type="project" value="InterPro"/>
</dbReference>
<dbReference type="Proteomes" id="UP000316621">
    <property type="component" value="Chromosome 4"/>
</dbReference>
<keyword evidence="4 13" id="KW-0349">Heme</keyword>
<keyword evidence="17" id="KW-1185">Reference proteome</keyword>
<comment type="catalytic activity">
    <reaction evidence="10">
        <text>(S)-N-methylcoclaurine + reduced [NADPH--hemoprotein reductase] + O2 = (S)-3'-hydroxy-N-methylcoclaurine + oxidized [NADPH--hemoprotein reductase] + H2O + H(+)</text>
        <dbReference type="Rhea" id="RHEA:16649"/>
        <dbReference type="Rhea" id="RHEA-COMP:11964"/>
        <dbReference type="Rhea" id="RHEA-COMP:11965"/>
        <dbReference type="ChEBI" id="CHEBI:15377"/>
        <dbReference type="ChEBI" id="CHEBI:15378"/>
        <dbReference type="ChEBI" id="CHEBI:15379"/>
        <dbReference type="ChEBI" id="CHEBI:57618"/>
        <dbReference type="ChEBI" id="CHEBI:57993"/>
        <dbReference type="ChEBI" id="CHEBI:58010"/>
        <dbReference type="ChEBI" id="CHEBI:58210"/>
        <dbReference type="EC" id="1.14.14.102"/>
    </reaction>
</comment>
<feature type="region of interest" description="Disordered" evidence="15">
    <location>
        <begin position="364"/>
        <end position="386"/>
    </location>
</feature>
<sequence>MRFPKVCLEFLEHVRRLVQHVHSKTGSPVDVGEQMFLTILNVITSMMWGGTLKGDDRTKIGGEFKQVVSEMTALIGAPNVSDFFPSLARFDIQGIKKKIHVRFLRFDRIFDSMIEQCLKMEQGKEESHDSKDFLQLLLKLKDEENSKVPFTMNHLKALLMDMVVGGTETTSNTVEWGIAELMNNPETIRKAQEKLDRVAGKDKNVEESHLPQLHYLQSVMKEVLRLHPALPLLIPHCPSSSCTVGGYFIPKGARVFVNVWAIHRDPSIWVNPTEFNPDRFFNGKFDFSGNDFKYFPFGSGRRICAGIAMAERMVMYESATLLHLFEWNMPDSAKLNLDEKFGIGLKNNPVKGAGGSIGGAANLKRQKGSLGGNSSVPYRKNMEMTN</sequence>
<dbReference type="Gene3D" id="1.10.630.10">
    <property type="entry name" value="Cytochrome P450"/>
    <property type="match status" value="1"/>
</dbReference>
<evidence type="ECO:0000256" key="6">
    <source>
        <dbReference type="ARBA" id="ARBA00022824"/>
    </source>
</evidence>
<dbReference type="GO" id="GO:0050593">
    <property type="term" value="F:N-methylcoclaurine 3'-monooxygenase activity"/>
    <property type="evidence" value="ECO:0007669"/>
    <property type="project" value="UniProtKB-EC"/>
</dbReference>
<reference evidence="16 17" key="1">
    <citation type="journal article" date="2018" name="Science">
        <title>The opium poppy genome and morphinan production.</title>
        <authorList>
            <person name="Guo L."/>
            <person name="Winzer T."/>
            <person name="Yang X."/>
            <person name="Li Y."/>
            <person name="Ning Z."/>
            <person name="He Z."/>
            <person name="Teodor R."/>
            <person name="Lu Y."/>
            <person name="Bowser T.A."/>
            <person name="Graham I.A."/>
            <person name="Ye K."/>
        </authorList>
    </citation>
    <scope>NUCLEOTIDE SEQUENCE [LARGE SCALE GENOMIC DNA]</scope>
    <source>
        <strain evidence="17">cv. HN1</strain>
        <tissue evidence="16">Leaves</tissue>
    </source>
</reference>
<dbReference type="PANTHER" id="PTHR47951:SF3">
    <property type="entry name" value="CYTOCHROME P450, FAMILY 706, SUBFAMILY A, POLYPEPTIDE 4"/>
    <property type="match status" value="1"/>
</dbReference>
<dbReference type="FunFam" id="1.10.630.10:FF:000126">
    <property type="entry name" value="Predicted protein"/>
    <property type="match status" value="1"/>
</dbReference>
<keyword evidence="9 14" id="KW-0503">Monooxygenase</keyword>
<evidence type="ECO:0000256" key="5">
    <source>
        <dbReference type="ARBA" id="ARBA00022723"/>
    </source>
</evidence>
<evidence type="ECO:0000256" key="8">
    <source>
        <dbReference type="ARBA" id="ARBA00023004"/>
    </source>
</evidence>
<gene>
    <name evidence="16" type="ORF">C5167_005176</name>
</gene>
<dbReference type="PRINTS" id="PR00463">
    <property type="entry name" value="EP450I"/>
</dbReference>
<evidence type="ECO:0000313" key="17">
    <source>
        <dbReference type="Proteomes" id="UP000316621"/>
    </source>
</evidence>
<dbReference type="Gramene" id="RZC57869">
    <property type="protein sequence ID" value="RZC57869"/>
    <property type="gene ID" value="C5167_005176"/>
</dbReference>
<evidence type="ECO:0000256" key="13">
    <source>
        <dbReference type="PIRSR" id="PIRSR602401-1"/>
    </source>
</evidence>
<dbReference type="PROSITE" id="PS00086">
    <property type="entry name" value="CYTOCHROME_P450"/>
    <property type="match status" value="1"/>
</dbReference>
<dbReference type="EC" id="1.14.14.102" evidence="12"/>
<evidence type="ECO:0000256" key="2">
    <source>
        <dbReference type="ARBA" id="ARBA00004240"/>
    </source>
</evidence>
<evidence type="ECO:0000256" key="14">
    <source>
        <dbReference type="RuleBase" id="RU000461"/>
    </source>
</evidence>
<dbReference type="PANTHER" id="PTHR47951">
    <property type="entry name" value="OS08G0547900 PROTEIN"/>
    <property type="match status" value="1"/>
</dbReference>
<organism evidence="16 17">
    <name type="scientific">Papaver somniferum</name>
    <name type="common">Opium poppy</name>
    <dbReference type="NCBI Taxonomy" id="3469"/>
    <lineage>
        <taxon>Eukaryota</taxon>
        <taxon>Viridiplantae</taxon>
        <taxon>Streptophyta</taxon>
        <taxon>Embryophyta</taxon>
        <taxon>Tracheophyta</taxon>
        <taxon>Spermatophyta</taxon>
        <taxon>Magnoliopsida</taxon>
        <taxon>Ranunculales</taxon>
        <taxon>Papaveraceae</taxon>
        <taxon>Papaveroideae</taxon>
        <taxon>Papaver</taxon>
    </lineage>
</organism>
<evidence type="ECO:0000256" key="7">
    <source>
        <dbReference type="ARBA" id="ARBA00023002"/>
    </source>
</evidence>
<dbReference type="GO" id="GO:0005783">
    <property type="term" value="C:endoplasmic reticulum"/>
    <property type="evidence" value="ECO:0007669"/>
    <property type="project" value="UniProtKB-SubCell"/>
</dbReference>
<keyword evidence="6" id="KW-0256">Endoplasmic reticulum</keyword>
<evidence type="ECO:0000256" key="10">
    <source>
        <dbReference type="ARBA" id="ARBA00050995"/>
    </source>
</evidence>
<dbReference type="AlphaFoldDB" id="A0A4Y7JDP6"/>
<evidence type="ECO:0000256" key="1">
    <source>
        <dbReference type="ARBA" id="ARBA00001971"/>
    </source>
</evidence>
<dbReference type="GO" id="GO:0005506">
    <property type="term" value="F:iron ion binding"/>
    <property type="evidence" value="ECO:0007669"/>
    <property type="project" value="InterPro"/>
</dbReference>
<dbReference type="OMA" id="WLPYGSE"/>
<evidence type="ECO:0000256" key="12">
    <source>
        <dbReference type="ARBA" id="ARBA00066319"/>
    </source>
</evidence>
<comment type="pathway">
    <text evidence="11">Alkaloid biosynthesis; (S)-reticuline biosynthesis; (S)-reticuline from (S)-norcoclaurine: step 3/4.</text>
</comment>
<dbReference type="InterPro" id="IPR001128">
    <property type="entry name" value="Cyt_P450"/>
</dbReference>
<evidence type="ECO:0000256" key="4">
    <source>
        <dbReference type="ARBA" id="ARBA00022617"/>
    </source>
</evidence>
<dbReference type="InterPro" id="IPR017972">
    <property type="entry name" value="Cyt_P450_CS"/>
</dbReference>
<accession>A0A4Y7JDP6</accession>
<evidence type="ECO:0000256" key="9">
    <source>
        <dbReference type="ARBA" id="ARBA00023033"/>
    </source>
</evidence>
<dbReference type="STRING" id="3469.A0A4Y7JDP6"/>
<evidence type="ECO:0000256" key="3">
    <source>
        <dbReference type="ARBA" id="ARBA00010617"/>
    </source>
</evidence>
<dbReference type="EMBL" id="CM010718">
    <property type="protein sequence ID" value="RZC57869.1"/>
    <property type="molecule type" value="Genomic_DNA"/>
</dbReference>
<dbReference type="GO" id="GO:0033075">
    <property type="term" value="P:isoquinoline alkaloid biosynthetic process"/>
    <property type="evidence" value="ECO:0007669"/>
    <property type="project" value="UniProtKB-ARBA"/>
</dbReference>